<organism evidence="2 3">
    <name type="scientific">Rubrobacter xylanophilus (strain DSM 9941 / JCM 11954 / NBRC 16129 / PRD-1)</name>
    <dbReference type="NCBI Taxonomy" id="266117"/>
    <lineage>
        <taxon>Bacteria</taxon>
        <taxon>Bacillati</taxon>
        <taxon>Actinomycetota</taxon>
        <taxon>Rubrobacteria</taxon>
        <taxon>Rubrobacterales</taxon>
        <taxon>Rubrobacteraceae</taxon>
        <taxon>Rubrobacter</taxon>
    </lineage>
</organism>
<sequence length="84" mass="8217">MGGEAGRRALRLLAVALLLAGAASGLYPGGGWWSDLTGVLLGAGLAALGLAELRYGGERAVGLALLAAGLLAAAGHLLLILLLS</sequence>
<reference evidence="2 3" key="1">
    <citation type="submission" date="2006-06" db="EMBL/GenBank/DDBJ databases">
        <title>Complete sequence of Rubrobacter xylanophilus DSM 9941.</title>
        <authorList>
            <consortium name="US DOE Joint Genome Institute"/>
            <person name="Copeland A."/>
            <person name="Lucas S."/>
            <person name="Lapidus A."/>
            <person name="Barry K."/>
            <person name="Detter J.C."/>
            <person name="Glavina del Rio T."/>
            <person name="Hammon N."/>
            <person name="Israni S."/>
            <person name="Dalin E."/>
            <person name="Tice H."/>
            <person name="Pitluck S."/>
            <person name="Munk A.C."/>
            <person name="Brettin T."/>
            <person name="Bruce D."/>
            <person name="Han C."/>
            <person name="Tapia R."/>
            <person name="Gilna P."/>
            <person name="Schmutz J."/>
            <person name="Larimer F."/>
            <person name="Land M."/>
            <person name="Hauser L."/>
            <person name="Kyrpides N."/>
            <person name="Lykidis A."/>
            <person name="da Costa M.S."/>
            <person name="Rainey F.A."/>
            <person name="Empadinhas N."/>
            <person name="Jolivet E."/>
            <person name="Battista J.R."/>
            <person name="Richardson P."/>
        </authorList>
    </citation>
    <scope>NUCLEOTIDE SEQUENCE [LARGE SCALE GENOMIC DNA]</scope>
    <source>
        <strain evidence="3">DSM 9941 / NBRC 16129 / PRD-1</strain>
    </source>
</reference>
<proteinExistence type="predicted"/>
<dbReference type="RefSeq" id="WP_011565000.1">
    <property type="nucleotide sequence ID" value="NC_008148.1"/>
</dbReference>
<feature type="transmembrane region" description="Helical" evidence="1">
    <location>
        <begin position="60"/>
        <end position="83"/>
    </location>
</feature>
<keyword evidence="1" id="KW-0472">Membrane</keyword>
<dbReference type="AlphaFoldDB" id="Q1AUE3"/>
<dbReference type="Proteomes" id="UP000006637">
    <property type="component" value="Chromosome"/>
</dbReference>
<protein>
    <submittedName>
        <fullName evidence="2">Uncharacterized protein</fullName>
    </submittedName>
</protein>
<feature type="transmembrane region" description="Helical" evidence="1">
    <location>
        <begin position="12"/>
        <end position="30"/>
    </location>
</feature>
<dbReference type="STRING" id="266117.Rxyl_2040"/>
<dbReference type="EMBL" id="CP000386">
    <property type="protein sequence ID" value="ABG04985.1"/>
    <property type="molecule type" value="Genomic_DNA"/>
</dbReference>
<name>Q1AUE3_RUBXD</name>
<dbReference type="HOGENOM" id="CLU_2525497_0_0_11"/>
<evidence type="ECO:0000256" key="1">
    <source>
        <dbReference type="SAM" id="Phobius"/>
    </source>
</evidence>
<dbReference type="KEGG" id="rxy:Rxyl_2040"/>
<evidence type="ECO:0000313" key="3">
    <source>
        <dbReference type="Proteomes" id="UP000006637"/>
    </source>
</evidence>
<gene>
    <name evidence="2" type="ordered locus">Rxyl_2040</name>
</gene>
<keyword evidence="1" id="KW-1133">Transmembrane helix</keyword>
<keyword evidence="1" id="KW-0812">Transmembrane</keyword>
<evidence type="ECO:0000313" key="2">
    <source>
        <dbReference type="EMBL" id="ABG04985.1"/>
    </source>
</evidence>
<accession>Q1AUE3</accession>
<keyword evidence="3" id="KW-1185">Reference proteome</keyword>